<dbReference type="RefSeq" id="WP_139096138.1">
    <property type="nucleotide sequence ID" value="NZ_VDFW01000005.1"/>
</dbReference>
<name>A0A5C4M474_9PSEU</name>
<evidence type="ECO:0000313" key="1">
    <source>
        <dbReference type="EMBL" id="TNC27815.1"/>
    </source>
</evidence>
<protein>
    <submittedName>
        <fullName evidence="1">Uncharacterized protein</fullName>
    </submittedName>
</protein>
<dbReference type="OrthoDB" id="4560215at2"/>
<reference evidence="1 2" key="1">
    <citation type="submission" date="2019-06" db="EMBL/GenBank/DDBJ databases">
        <title>Amycolatopsis alkalitolerans sp. nov., isolated from Gastrodia elata Blume.</title>
        <authorList>
            <person name="Narsing Rao M.P."/>
            <person name="Li W.J."/>
        </authorList>
    </citation>
    <scope>NUCLEOTIDE SEQUENCE [LARGE SCALE GENOMIC DNA]</scope>
    <source>
        <strain evidence="1 2">SYSUP0005</strain>
    </source>
</reference>
<sequence>MTTREEAHRLLDAVPAERLDTVVQDLRRWADELPERPVVREFELDGMFEAEPDLAARAKDILRERGGEGHGAE</sequence>
<gene>
    <name evidence="1" type="ORF">FG385_08925</name>
</gene>
<dbReference type="Proteomes" id="UP000305546">
    <property type="component" value="Unassembled WGS sequence"/>
</dbReference>
<evidence type="ECO:0000313" key="2">
    <source>
        <dbReference type="Proteomes" id="UP000305546"/>
    </source>
</evidence>
<accession>A0A5C4M474</accession>
<keyword evidence="2" id="KW-1185">Reference proteome</keyword>
<dbReference type="AlphaFoldDB" id="A0A5C4M474"/>
<proteinExistence type="predicted"/>
<comment type="caution">
    <text evidence="1">The sequence shown here is derived from an EMBL/GenBank/DDBJ whole genome shotgun (WGS) entry which is preliminary data.</text>
</comment>
<dbReference type="EMBL" id="VDFW01000005">
    <property type="protein sequence ID" value="TNC27815.1"/>
    <property type="molecule type" value="Genomic_DNA"/>
</dbReference>
<organism evidence="1 2">
    <name type="scientific">Amycolatopsis alkalitolerans</name>
    <dbReference type="NCBI Taxonomy" id="2547244"/>
    <lineage>
        <taxon>Bacteria</taxon>
        <taxon>Bacillati</taxon>
        <taxon>Actinomycetota</taxon>
        <taxon>Actinomycetes</taxon>
        <taxon>Pseudonocardiales</taxon>
        <taxon>Pseudonocardiaceae</taxon>
        <taxon>Amycolatopsis</taxon>
    </lineage>
</organism>